<sequence>MFREDPAKFIELIERDDSVELQSYQKKFLNRLLGGKFIANEGRKNR</sequence>
<organism evidence="1">
    <name type="scientific">Alicyclobacillus phage KKP_3916</name>
    <dbReference type="NCBI Taxonomy" id="3040651"/>
    <lineage>
        <taxon>Viruses</taxon>
        <taxon>Duplodnaviria</taxon>
        <taxon>Heunggongvirae</taxon>
        <taxon>Uroviricota</taxon>
        <taxon>Caudoviricetes</taxon>
    </lineage>
</organism>
<evidence type="ECO:0000313" key="1">
    <source>
        <dbReference type="EMBL" id="WJJ55346.1"/>
    </source>
</evidence>
<gene>
    <name evidence="1" type="ORF">QB910_000102</name>
</gene>
<accession>A0AAT9V7Q9</accession>
<protein>
    <submittedName>
        <fullName evidence="1">Uncharacterized protein</fullName>
    </submittedName>
</protein>
<proteinExistence type="predicted"/>
<name>A0AAT9V7Q9_9CAUD</name>
<dbReference type="EMBL" id="OQ846916">
    <property type="protein sequence ID" value="WJJ55346.1"/>
    <property type="molecule type" value="Genomic_DNA"/>
</dbReference>
<reference evidence="1" key="1">
    <citation type="submission" date="2023-04" db="EMBL/GenBank/DDBJ databases">
        <title>Characterization and genome study of newly isolated Alicyclobacillus-specific phaga.</title>
        <authorList>
            <person name="Shymialevich D."/>
            <person name="Wojcicki M."/>
            <person name="Srednicka P."/>
            <person name="Swider O."/>
        </authorList>
    </citation>
    <scope>NUCLEOTIDE SEQUENCE</scope>
</reference>